<dbReference type="EMBL" id="JAATJB010000002">
    <property type="protein sequence ID" value="NJB96571.1"/>
    <property type="molecule type" value="Genomic_DNA"/>
</dbReference>
<feature type="domain" description="PAC" evidence="2">
    <location>
        <begin position="82"/>
        <end position="124"/>
    </location>
</feature>
<dbReference type="InterPro" id="IPR000700">
    <property type="entry name" value="PAS-assoc_C"/>
</dbReference>
<dbReference type="PROSITE" id="PS50113">
    <property type="entry name" value="PAC"/>
    <property type="match status" value="1"/>
</dbReference>
<evidence type="ECO:0000259" key="2">
    <source>
        <dbReference type="PROSITE" id="PS50113"/>
    </source>
</evidence>
<comment type="caution">
    <text evidence="3">The sequence shown here is derived from an EMBL/GenBank/DDBJ whole genome shotgun (WGS) entry which is preliminary data.</text>
</comment>
<reference evidence="3 4" key="1">
    <citation type="submission" date="2020-03" db="EMBL/GenBank/DDBJ databases">
        <title>Genomic Encyclopedia of Type Strains, Phase IV (KMG-IV): sequencing the most valuable type-strain genomes for metagenomic binning, comparative biology and taxonomic classification.</title>
        <authorList>
            <person name="Goeker M."/>
        </authorList>
    </citation>
    <scope>NUCLEOTIDE SEQUENCE [LARGE SCALE GENOMIC DNA]</scope>
    <source>
        <strain evidence="3 4">DSM 7225</strain>
    </source>
</reference>
<keyword evidence="4" id="KW-1185">Reference proteome</keyword>
<name>A0A7X6BC60_9SPHN</name>
<proteinExistence type="predicted"/>
<organism evidence="3 4">
    <name type="scientific">Sphingomonas trueperi</name>
    <dbReference type="NCBI Taxonomy" id="53317"/>
    <lineage>
        <taxon>Bacteria</taxon>
        <taxon>Pseudomonadati</taxon>
        <taxon>Pseudomonadota</taxon>
        <taxon>Alphaproteobacteria</taxon>
        <taxon>Sphingomonadales</taxon>
        <taxon>Sphingomonadaceae</taxon>
        <taxon>Sphingomonas</taxon>
    </lineage>
</organism>
<sequence length="124" mass="13731">MLIQPLLGTGLRVGDPLIPLPAAWECDLATNALRWSPGVYDLFGIPHGQPLTRDEVVGMYTPESQALLREVRDRAVAEGASFTIDVAIRRRDGALRKMRLTADVECENGRPVRLYGTKQDVTDE</sequence>
<dbReference type="Proteomes" id="UP000531251">
    <property type="component" value="Unassembled WGS sequence"/>
</dbReference>
<evidence type="ECO:0000259" key="1">
    <source>
        <dbReference type="PROSITE" id="PS50112"/>
    </source>
</evidence>
<dbReference type="SUPFAM" id="SSF55785">
    <property type="entry name" value="PYP-like sensor domain (PAS domain)"/>
    <property type="match status" value="1"/>
</dbReference>
<dbReference type="Pfam" id="PF08447">
    <property type="entry name" value="PAS_3"/>
    <property type="match status" value="1"/>
</dbReference>
<feature type="domain" description="PAS" evidence="1">
    <location>
        <begin position="27"/>
        <end position="79"/>
    </location>
</feature>
<evidence type="ECO:0000313" key="3">
    <source>
        <dbReference type="EMBL" id="NJB96571.1"/>
    </source>
</evidence>
<dbReference type="Gene3D" id="3.30.450.20">
    <property type="entry name" value="PAS domain"/>
    <property type="match status" value="1"/>
</dbReference>
<dbReference type="PROSITE" id="PS50112">
    <property type="entry name" value="PAS"/>
    <property type="match status" value="1"/>
</dbReference>
<dbReference type="RefSeq" id="WP_125975612.1">
    <property type="nucleotide sequence ID" value="NZ_BAAADY010000017.1"/>
</dbReference>
<dbReference type="Gene3D" id="2.10.70.100">
    <property type="match status" value="1"/>
</dbReference>
<dbReference type="InterPro" id="IPR000014">
    <property type="entry name" value="PAS"/>
</dbReference>
<protein>
    <submittedName>
        <fullName evidence="3">PAS domain-containing protein</fullName>
    </submittedName>
</protein>
<accession>A0A7X6BC60</accession>
<dbReference type="InterPro" id="IPR013655">
    <property type="entry name" value="PAS_fold_3"/>
</dbReference>
<dbReference type="AlphaFoldDB" id="A0A7X6BC60"/>
<gene>
    <name evidence="3" type="ORF">GGR89_000871</name>
</gene>
<dbReference type="InterPro" id="IPR035965">
    <property type="entry name" value="PAS-like_dom_sf"/>
</dbReference>
<evidence type="ECO:0000313" key="4">
    <source>
        <dbReference type="Proteomes" id="UP000531251"/>
    </source>
</evidence>